<name>A0AAD8BKJ7_BIOPF</name>
<protein>
    <recommendedName>
        <fullName evidence="2">tRNA-intron lyase</fullName>
        <ecNumber evidence="2">4.6.1.16</ecNumber>
    </recommendedName>
</protein>
<dbReference type="GO" id="GO:0000379">
    <property type="term" value="P:tRNA-type intron splice site recognition and cleavage"/>
    <property type="evidence" value="ECO:0007669"/>
    <property type="project" value="TreeGrafter"/>
</dbReference>
<keyword evidence="6" id="KW-0540">Nuclease</keyword>
<feature type="region of interest" description="Disordered" evidence="4">
    <location>
        <begin position="420"/>
        <end position="439"/>
    </location>
</feature>
<reference evidence="6" key="1">
    <citation type="journal article" date="2023" name="PLoS Negl. Trop. Dis.">
        <title>A genome sequence for Biomphalaria pfeifferi, the major vector snail for the human-infecting parasite Schistosoma mansoni.</title>
        <authorList>
            <person name="Bu L."/>
            <person name="Lu L."/>
            <person name="Laidemitt M.R."/>
            <person name="Zhang S.M."/>
            <person name="Mutuku M."/>
            <person name="Mkoji G."/>
            <person name="Steinauer M."/>
            <person name="Loker E.S."/>
        </authorList>
    </citation>
    <scope>NUCLEOTIDE SEQUENCE</scope>
    <source>
        <strain evidence="6">KasaAsao</strain>
    </source>
</reference>
<dbReference type="PANTHER" id="PTHR21227:SF0">
    <property type="entry name" value="TRNA-SPLICING ENDONUCLEASE SUBUNIT SEN2"/>
    <property type="match status" value="1"/>
</dbReference>
<sequence length="744" mass="84548">MLNGRMHPSPAELFKLLPLLAGVSFVYRVTRVLIASRPLLESRFRKISIRMQHTQKCSYRKKRRTVTELPVSLSLMQNLSSSSWRYCTGTLDGASLVVSSSGDMDFLYKMGFFGKGTLSRSEPNFLERQHKVNIGLDPADKFIMSKRIYVLHKRCRQLSERTFDHLPAMSSNYHVAGDKQHCPPESTVPSEVFPKLTFILDQFSRVCNEQIASYVCVSTSGSQSQVHSSGVPVSGSVVVLDSDEEGVIESKEVCDRKKEDQQIDAVNISWNKLTADNESHLSTTTQETVNQLLCFPYKSTSSSFVVMPATFAYNTISQSKYTPAFLRFFSLDPIMHFDYSLDDLLLPTGFTIPKMNVHYQRIYPLVRLSTSFTSVTMLSQRYTQLPWAASSKDRKFGAKFKKISEGLASKKLKTSLRSNTLDPRQRTHAAQTDMKCPSETQSPLETLFTLDINSHETQPEINRETYAECETQALPETQDDNLAIDDDVTGLADSLTCSTFNKSVGDACEHICLDSSSDLEHSLSLQDEQTADHLVLGNSSDEENLYGENMWQPCLKKDPFPVKETLRLTLEETFFLSFGLGCLHVTDSDQNLLNLTQMWQQFQQLKDQFIPHYVVYHYFRSKGWVPKSGLKFGCDFILYRDGPPFYHGSYSVQILSVKDKTMLARADGSLLNQHIHNWTELSGRNRVSDHVAKTLMLCYVIWPEDELSQKELMSPKCLVKFKVKEVLVSRWVASEERQAREDVP</sequence>
<gene>
    <name evidence="6" type="ORF">Bpfe_014706</name>
</gene>
<dbReference type="AlphaFoldDB" id="A0AAD8BKJ7"/>
<dbReference type="Gene3D" id="3.40.1350.10">
    <property type="match status" value="1"/>
</dbReference>
<dbReference type="SUPFAM" id="SSF53032">
    <property type="entry name" value="tRNA-intron endonuclease catalytic domain-like"/>
    <property type="match status" value="1"/>
</dbReference>
<dbReference type="Proteomes" id="UP001233172">
    <property type="component" value="Unassembled WGS sequence"/>
</dbReference>
<dbReference type="EC" id="4.6.1.16" evidence="2"/>
<evidence type="ECO:0000256" key="1">
    <source>
        <dbReference type="ARBA" id="ARBA00008078"/>
    </source>
</evidence>
<evidence type="ECO:0000313" key="7">
    <source>
        <dbReference type="Proteomes" id="UP001233172"/>
    </source>
</evidence>
<comment type="similarity">
    <text evidence="1">Belongs to the tRNA-intron endonuclease family.</text>
</comment>
<keyword evidence="6" id="KW-0378">Hydrolase</keyword>
<dbReference type="EMBL" id="JASAOG010000066">
    <property type="protein sequence ID" value="KAK0055837.1"/>
    <property type="molecule type" value="Genomic_DNA"/>
</dbReference>
<dbReference type="PANTHER" id="PTHR21227">
    <property type="entry name" value="TRNA-SPLICING ENDONUCLEASE SUBUNIT SEN2"/>
    <property type="match status" value="1"/>
</dbReference>
<comment type="caution">
    <text evidence="6">The sequence shown here is derived from an EMBL/GenBank/DDBJ whole genome shotgun (WGS) entry which is preliminary data.</text>
</comment>
<dbReference type="InterPro" id="IPR036167">
    <property type="entry name" value="tRNA_intron_Endo_cat-like_sf"/>
</dbReference>
<reference evidence="6" key="2">
    <citation type="submission" date="2023-04" db="EMBL/GenBank/DDBJ databases">
        <authorList>
            <person name="Bu L."/>
            <person name="Lu L."/>
            <person name="Laidemitt M.R."/>
            <person name="Zhang S.M."/>
            <person name="Mutuku M."/>
            <person name="Mkoji G."/>
            <person name="Steinauer M."/>
            <person name="Loker E.S."/>
        </authorList>
    </citation>
    <scope>NUCLEOTIDE SEQUENCE</scope>
    <source>
        <strain evidence="6">KasaAsao</strain>
        <tissue evidence="6">Whole Snail</tissue>
    </source>
</reference>
<dbReference type="InterPro" id="IPR006677">
    <property type="entry name" value="tRNA_intron_Endonuc_cat-like"/>
</dbReference>
<dbReference type="GO" id="GO:0003676">
    <property type="term" value="F:nucleic acid binding"/>
    <property type="evidence" value="ECO:0007669"/>
    <property type="project" value="InterPro"/>
</dbReference>
<dbReference type="CDD" id="cd22363">
    <property type="entry name" value="tRNA-intron_lyase_C"/>
    <property type="match status" value="1"/>
</dbReference>
<accession>A0AAD8BKJ7</accession>
<dbReference type="InterPro" id="IPR011856">
    <property type="entry name" value="tRNA_endonuc-like_dom_sf"/>
</dbReference>
<keyword evidence="7" id="KW-1185">Reference proteome</keyword>
<evidence type="ECO:0000313" key="6">
    <source>
        <dbReference type="EMBL" id="KAK0055837.1"/>
    </source>
</evidence>
<keyword evidence="6" id="KW-0255">Endonuclease</keyword>
<proteinExistence type="inferred from homology"/>
<comment type="catalytic activity">
    <reaction evidence="3">
        <text>pretRNA = a 3'-half-tRNA molecule with a 5'-OH end + a 5'-half-tRNA molecule with a 2',3'-cyclic phosphate end + an intron with a 2',3'-cyclic phosphate and a 5'-hydroxyl terminus.</text>
        <dbReference type="EC" id="4.6.1.16"/>
    </reaction>
</comment>
<dbReference type="GO" id="GO:0005737">
    <property type="term" value="C:cytoplasm"/>
    <property type="evidence" value="ECO:0007669"/>
    <property type="project" value="TreeGrafter"/>
</dbReference>
<dbReference type="GO" id="GO:0000214">
    <property type="term" value="C:tRNA-intron endonuclease complex"/>
    <property type="evidence" value="ECO:0007669"/>
    <property type="project" value="TreeGrafter"/>
</dbReference>
<dbReference type="NCBIfam" id="TIGR00324">
    <property type="entry name" value="endA"/>
    <property type="match status" value="1"/>
</dbReference>
<dbReference type="Pfam" id="PF01974">
    <property type="entry name" value="tRNA_int_endo"/>
    <property type="match status" value="1"/>
</dbReference>
<organism evidence="6 7">
    <name type="scientific">Biomphalaria pfeifferi</name>
    <name type="common">Bloodfluke planorb</name>
    <name type="synonym">Freshwater snail</name>
    <dbReference type="NCBI Taxonomy" id="112525"/>
    <lineage>
        <taxon>Eukaryota</taxon>
        <taxon>Metazoa</taxon>
        <taxon>Spiralia</taxon>
        <taxon>Lophotrochozoa</taxon>
        <taxon>Mollusca</taxon>
        <taxon>Gastropoda</taxon>
        <taxon>Heterobranchia</taxon>
        <taxon>Euthyneura</taxon>
        <taxon>Panpulmonata</taxon>
        <taxon>Hygrophila</taxon>
        <taxon>Lymnaeoidea</taxon>
        <taxon>Planorbidae</taxon>
        <taxon>Biomphalaria</taxon>
    </lineage>
</organism>
<dbReference type="InterPro" id="IPR006676">
    <property type="entry name" value="tRNA_splic"/>
</dbReference>
<evidence type="ECO:0000256" key="3">
    <source>
        <dbReference type="ARBA" id="ARBA00034031"/>
    </source>
</evidence>
<evidence type="ECO:0000256" key="4">
    <source>
        <dbReference type="SAM" id="MobiDB-lite"/>
    </source>
</evidence>
<evidence type="ECO:0000259" key="5">
    <source>
        <dbReference type="Pfam" id="PF01974"/>
    </source>
</evidence>
<dbReference type="GO" id="GO:0000213">
    <property type="term" value="F:tRNA-intron lyase activity"/>
    <property type="evidence" value="ECO:0007669"/>
    <property type="project" value="UniProtKB-EC"/>
</dbReference>
<feature type="domain" description="tRNA intron endonuclease catalytic" evidence="5">
    <location>
        <begin position="609"/>
        <end position="700"/>
    </location>
</feature>
<evidence type="ECO:0000256" key="2">
    <source>
        <dbReference type="ARBA" id="ARBA00012573"/>
    </source>
</evidence>